<feature type="signal peptide" evidence="1">
    <location>
        <begin position="1"/>
        <end position="19"/>
    </location>
</feature>
<gene>
    <name evidence="2" type="ORF">R3P38DRAFT_756062</name>
</gene>
<dbReference type="AlphaFoldDB" id="A0AAV9Z3N0"/>
<dbReference type="Proteomes" id="UP001362999">
    <property type="component" value="Unassembled WGS sequence"/>
</dbReference>
<evidence type="ECO:0000256" key="1">
    <source>
        <dbReference type="SAM" id="SignalP"/>
    </source>
</evidence>
<organism evidence="2 3">
    <name type="scientific">Favolaschia claudopus</name>
    <dbReference type="NCBI Taxonomy" id="2862362"/>
    <lineage>
        <taxon>Eukaryota</taxon>
        <taxon>Fungi</taxon>
        <taxon>Dikarya</taxon>
        <taxon>Basidiomycota</taxon>
        <taxon>Agaricomycotina</taxon>
        <taxon>Agaricomycetes</taxon>
        <taxon>Agaricomycetidae</taxon>
        <taxon>Agaricales</taxon>
        <taxon>Marasmiineae</taxon>
        <taxon>Mycenaceae</taxon>
        <taxon>Favolaschia</taxon>
    </lineage>
</organism>
<reference evidence="2 3" key="1">
    <citation type="journal article" date="2024" name="J Genomics">
        <title>Draft genome sequencing and assembly of Favolaschia claudopus CIRM-BRFM 2984 isolated from oak limbs.</title>
        <authorList>
            <person name="Navarro D."/>
            <person name="Drula E."/>
            <person name="Chaduli D."/>
            <person name="Cazenave R."/>
            <person name="Ahrendt S."/>
            <person name="Wang J."/>
            <person name="Lipzen A."/>
            <person name="Daum C."/>
            <person name="Barry K."/>
            <person name="Grigoriev I.V."/>
            <person name="Favel A."/>
            <person name="Rosso M.N."/>
            <person name="Martin F."/>
        </authorList>
    </citation>
    <scope>NUCLEOTIDE SEQUENCE [LARGE SCALE GENOMIC DNA]</scope>
    <source>
        <strain evidence="2 3">CIRM-BRFM 2984</strain>
    </source>
</reference>
<protein>
    <submittedName>
        <fullName evidence="2">Uncharacterized protein</fullName>
    </submittedName>
</protein>
<name>A0AAV9Z3N0_9AGAR</name>
<evidence type="ECO:0000313" key="2">
    <source>
        <dbReference type="EMBL" id="KAK6969470.1"/>
    </source>
</evidence>
<keyword evidence="3" id="KW-1185">Reference proteome</keyword>
<keyword evidence="1" id="KW-0732">Signal</keyword>
<feature type="chain" id="PRO_5043339820" evidence="1">
    <location>
        <begin position="20"/>
        <end position="83"/>
    </location>
</feature>
<sequence length="83" mass="9206">MRLSTIFFSFAALFVAVNATPGFSTNKRGRARLSPRLLRGPARLRLPNSISAPAYAMAVAPLNLRRGTIDTMPKKREEQENMS</sequence>
<dbReference type="EMBL" id="JAWWNJ010000222">
    <property type="protein sequence ID" value="KAK6969470.1"/>
    <property type="molecule type" value="Genomic_DNA"/>
</dbReference>
<proteinExistence type="predicted"/>
<evidence type="ECO:0000313" key="3">
    <source>
        <dbReference type="Proteomes" id="UP001362999"/>
    </source>
</evidence>
<accession>A0AAV9Z3N0</accession>
<comment type="caution">
    <text evidence="2">The sequence shown here is derived from an EMBL/GenBank/DDBJ whole genome shotgun (WGS) entry which is preliminary data.</text>
</comment>